<accession>A0A9P1NA17</accession>
<evidence type="ECO:0000256" key="1">
    <source>
        <dbReference type="SAM" id="Phobius"/>
    </source>
</evidence>
<keyword evidence="3" id="KW-1185">Reference proteome</keyword>
<gene>
    <name evidence="2" type="ORF">CAMP_LOCUS17867</name>
</gene>
<proteinExistence type="predicted"/>
<reference evidence="2" key="1">
    <citation type="submission" date="2022-11" db="EMBL/GenBank/DDBJ databases">
        <authorList>
            <person name="Kikuchi T."/>
        </authorList>
    </citation>
    <scope>NUCLEOTIDE SEQUENCE</scope>
    <source>
        <strain evidence="2">PS1010</strain>
    </source>
</reference>
<keyword evidence="1" id="KW-0812">Transmembrane</keyword>
<dbReference type="Proteomes" id="UP001152747">
    <property type="component" value="Unassembled WGS sequence"/>
</dbReference>
<evidence type="ECO:0000313" key="3">
    <source>
        <dbReference type="Proteomes" id="UP001152747"/>
    </source>
</evidence>
<keyword evidence="1" id="KW-0472">Membrane</keyword>
<evidence type="ECO:0000313" key="2">
    <source>
        <dbReference type="EMBL" id="CAI5455230.1"/>
    </source>
</evidence>
<comment type="caution">
    <text evidence="2">The sequence shown here is derived from an EMBL/GenBank/DDBJ whole genome shotgun (WGS) entry which is preliminary data.</text>
</comment>
<dbReference type="EMBL" id="CANHGI010000006">
    <property type="protein sequence ID" value="CAI5455230.1"/>
    <property type="molecule type" value="Genomic_DNA"/>
</dbReference>
<sequence length="93" mass="11001">MDQTLLLQNIKNKIDNLTAEMDYLKYKFSTSKMNNYESKLQNDEDIHAVEAQVLELVEEEPEILQLTRILLKFFLLAFFDLVIMVLLFRAIQC</sequence>
<protein>
    <submittedName>
        <fullName evidence="2">Uncharacterized protein</fullName>
    </submittedName>
</protein>
<organism evidence="2 3">
    <name type="scientific">Caenorhabditis angaria</name>
    <dbReference type="NCBI Taxonomy" id="860376"/>
    <lineage>
        <taxon>Eukaryota</taxon>
        <taxon>Metazoa</taxon>
        <taxon>Ecdysozoa</taxon>
        <taxon>Nematoda</taxon>
        <taxon>Chromadorea</taxon>
        <taxon>Rhabditida</taxon>
        <taxon>Rhabditina</taxon>
        <taxon>Rhabditomorpha</taxon>
        <taxon>Rhabditoidea</taxon>
        <taxon>Rhabditidae</taxon>
        <taxon>Peloderinae</taxon>
        <taxon>Caenorhabditis</taxon>
    </lineage>
</organism>
<name>A0A9P1NA17_9PELO</name>
<keyword evidence="1" id="KW-1133">Transmembrane helix</keyword>
<feature type="transmembrane region" description="Helical" evidence="1">
    <location>
        <begin position="69"/>
        <end position="88"/>
    </location>
</feature>
<dbReference type="AlphaFoldDB" id="A0A9P1NA17"/>